<dbReference type="InParanoid" id="A0A166ME27"/>
<evidence type="ECO:0000313" key="2">
    <source>
        <dbReference type="Proteomes" id="UP000077266"/>
    </source>
</evidence>
<proteinExistence type="predicted"/>
<dbReference type="EMBL" id="KV427340">
    <property type="protein sequence ID" value="KZV77928.1"/>
    <property type="molecule type" value="Genomic_DNA"/>
</dbReference>
<gene>
    <name evidence="1" type="ORF">EXIGLDRAFT_96652</name>
</gene>
<reference evidence="1 2" key="1">
    <citation type="journal article" date="2016" name="Mol. Biol. Evol.">
        <title>Comparative Genomics of Early-Diverging Mushroom-Forming Fungi Provides Insights into the Origins of Lignocellulose Decay Capabilities.</title>
        <authorList>
            <person name="Nagy L.G."/>
            <person name="Riley R."/>
            <person name="Tritt A."/>
            <person name="Adam C."/>
            <person name="Daum C."/>
            <person name="Floudas D."/>
            <person name="Sun H."/>
            <person name="Yadav J.S."/>
            <person name="Pangilinan J."/>
            <person name="Larsson K.H."/>
            <person name="Matsuura K."/>
            <person name="Barry K."/>
            <person name="Labutti K."/>
            <person name="Kuo R."/>
            <person name="Ohm R.A."/>
            <person name="Bhattacharya S.S."/>
            <person name="Shirouzu T."/>
            <person name="Yoshinaga Y."/>
            <person name="Martin F.M."/>
            <person name="Grigoriev I.V."/>
            <person name="Hibbett D.S."/>
        </authorList>
    </citation>
    <scope>NUCLEOTIDE SEQUENCE [LARGE SCALE GENOMIC DNA]</scope>
    <source>
        <strain evidence="1 2">HHB12029</strain>
    </source>
</reference>
<sequence length="130" mass="14769">MGRVPCTLPEDVVETFTDCQRGDPDALDCDLCFDGDWCNPQYVKDTLLSVEADLRNARLLHLEFGYNEIDPEVKKLIERTPTTKLQSFHLQARSWGPIVLHAPNLLHLSLDGVRSTDWTKTLSTTLTDLR</sequence>
<feature type="non-terminal residue" evidence="1">
    <location>
        <position position="130"/>
    </location>
</feature>
<evidence type="ECO:0000313" key="1">
    <source>
        <dbReference type="EMBL" id="KZV77928.1"/>
    </source>
</evidence>
<name>A0A166ME27_EXIGL</name>
<accession>A0A166ME27</accession>
<dbReference type="Proteomes" id="UP000077266">
    <property type="component" value="Unassembled WGS sequence"/>
</dbReference>
<organism evidence="1 2">
    <name type="scientific">Exidia glandulosa HHB12029</name>
    <dbReference type="NCBI Taxonomy" id="1314781"/>
    <lineage>
        <taxon>Eukaryota</taxon>
        <taxon>Fungi</taxon>
        <taxon>Dikarya</taxon>
        <taxon>Basidiomycota</taxon>
        <taxon>Agaricomycotina</taxon>
        <taxon>Agaricomycetes</taxon>
        <taxon>Auriculariales</taxon>
        <taxon>Exidiaceae</taxon>
        <taxon>Exidia</taxon>
    </lineage>
</organism>
<dbReference type="AlphaFoldDB" id="A0A166ME27"/>
<protein>
    <submittedName>
        <fullName evidence="1">Uncharacterized protein</fullName>
    </submittedName>
</protein>
<keyword evidence="2" id="KW-1185">Reference proteome</keyword>